<evidence type="ECO:0000256" key="1">
    <source>
        <dbReference type="SAM" id="MobiDB-lite"/>
    </source>
</evidence>
<sequence>MEKRELTGADPIPNAWEPFGVSRGVIIDENTRLLTPVAERPESIVPVPASATFPKRTDTAVSNGGAETRRIEGSSPEPERRGRAGWSGGGFGKWKGIVGYGAKRRALLEELIAS</sequence>
<dbReference type="OrthoDB" id="10329777at2759"/>
<dbReference type="Proteomes" id="UP000237105">
    <property type="component" value="Unassembled WGS sequence"/>
</dbReference>
<comment type="caution">
    <text evidence="2">The sequence shown here is derived from an EMBL/GenBank/DDBJ whole genome shotgun (WGS) entry which is preliminary data.</text>
</comment>
<feature type="compositionally biased region" description="Basic and acidic residues" evidence="1">
    <location>
        <begin position="67"/>
        <end position="82"/>
    </location>
</feature>
<gene>
    <name evidence="2" type="ORF">PanWU01x14_306910</name>
</gene>
<evidence type="ECO:0000313" key="3">
    <source>
        <dbReference type="Proteomes" id="UP000237105"/>
    </source>
</evidence>
<organism evidence="2 3">
    <name type="scientific">Parasponia andersonii</name>
    <name type="common">Sponia andersonii</name>
    <dbReference type="NCBI Taxonomy" id="3476"/>
    <lineage>
        <taxon>Eukaryota</taxon>
        <taxon>Viridiplantae</taxon>
        <taxon>Streptophyta</taxon>
        <taxon>Embryophyta</taxon>
        <taxon>Tracheophyta</taxon>
        <taxon>Spermatophyta</taxon>
        <taxon>Magnoliopsida</taxon>
        <taxon>eudicotyledons</taxon>
        <taxon>Gunneridae</taxon>
        <taxon>Pentapetalae</taxon>
        <taxon>rosids</taxon>
        <taxon>fabids</taxon>
        <taxon>Rosales</taxon>
        <taxon>Cannabaceae</taxon>
        <taxon>Parasponia</taxon>
    </lineage>
</organism>
<accession>A0A2P5ARL0</accession>
<name>A0A2P5ARL0_PARAD</name>
<reference evidence="3" key="1">
    <citation type="submission" date="2016-06" db="EMBL/GenBank/DDBJ databases">
        <title>Parallel loss of symbiosis genes in relatives of nitrogen-fixing non-legume Parasponia.</title>
        <authorList>
            <person name="Van Velzen R."/>
            <person name="Holmer R."/>
            <person name="Bu F."/>
            <person name="Rutten L."/>
            <person name="Van Zeijl A."/>
            <person name="Liu W."/>
            <person name="Santuari L."/>
            <person name="Cao Q."/>
            <person name="Sharma T."/>
            <person name="Shen D."/>
            <person name="Roswanjaya Y."/>
            <person name="Wardhani T."/>
            <person name="Kalhor M.S."/>
            <person name="Jansen J."/>
            <person name="Van den Hoogen J."/>
            <person name="Gungor B."/>
            <person name="Hartog M."/>
            <person name="Hontelez J."/>
            <person name="Verver J."/>
            <person name="Yang W.-C."/>
            <person name="Schijlen E."/>
            <person name="Repin R."/>
            <person name="Schilthuizen M."/>
            <person name="Schranz E."/>
            <person name="Heidstra R."/>
            <person name="Miyata K."/>
            <person name="Fedorova E."/>
            <person name="Kohlen W."/>
            <person name="Bisseling T."/>
            <person name="Smit S."/>
            <person name="Geurts R."/>
        </authorList>
    </citation>
    <scope>NUCLEOTIDE SEQUENCE [LARGE SCALE GENOMIC DNA]</scope>
    <source>
        <strain evidence="3">cv. WU1-14</strain>
    </source>
</reference>
<keyword evidence="3" id="KW-1185">Reference proteome</keyword>
<proteinExistence type="predicted"/>
<dbReference type="AlphaFoldDB" id="A0A2P5ARL0"/>
<dbReference type="EMBL" id="JXTB01000473">
    <property type="protein sequence ID" value="PON39180.1"/>
    <property type="molecule type" value="Genomic_DNA"/>
</dbReference>
<protein>
    <submittedName>
        <fullName evidence="2">Uncharacterized protein</fullName>
    </submittedName>
</protein>
<evidence type="ECO:0000313" key="2">
    <source>
        <dbReference type="EMBL" id="PON39180.1"/>
    </source>
</evidence>
<feature type="region of interest" description="Disordered" evidence="1">
    <location>
        <begin position="54"/>
        <end position="90"/>
    </location>
</feature>